<dbReference type="Pfam" id="PF07681">
    <property type="entry name" value="DoxX"/>
    <property type="match status" value="1"/>
</dbReference>
<dbReference type="InterPro" id="IPR032808">
    <property type="entry name" value="DoxX"/>
</dbReference>
<keyword evidence="2 5" id="KW-0812">Transmembrane</keyword>
<dbReference type="EMBL" id="JAKZGS010000026">
    <property type="protein sequence ID" value="MCH7400041.1"/>
    <property type="molecule type" value="Genomic_DNA"/>
</dbReference>
<evidence type="ECO:0000256" key="1">
    <source>
        <dbReference type="ARBA" id="ARBA00004141"/>
    </source>
</evidence>
<dbReference type="Proteomes" id="UP001165488">
    <property type="component" value="Unassembled WGS sequence"/>
</dbReference>
<comment type="subcellular location">
    <subcellularLocation>
        <location evidence="1">Membrane</location>
        <topology evidence="1">Multi-pass membrane protein</topology>
    </subcellularLocation>
</comment>
<keyword evidence="4 5" id="KW-0472">Membrane</keyword>
<gene>
    <name evidence="6" type="ORF">MM236_18750</name>
</gene>
<feature type="transmembrane region" description="Helical" evidence="5">
    <location>
        <begin position="113"/>
        <end position="133"/>
    </location>
</feature>
<evidence type="ECO:0000256" key="4">
    <source>
        <dbReference type="ARBA" id="ARBA00023136"/>
    </source>
</evidence>
<comment type="caution">
    <text evidence="6">The sequence shown here is derived from an EMBL/GenBank/DDBJ whole genome shotgun (WGS) entry which is preliminary data.</text>
</comment>
<feature type="transmembrane region" description="Helical" evidence="5">
    <location>
        <begin position="86"/>
        <end position="107"/>
    </location>
</feature>
<feature type="transmembrane region" description="Helical" evidence="5">
    <location>
        <begin position="12"/>
        <end position="32"/>
    </location>
</feature>
<proteinExistence type="predicted"/>
<name>A0ABS9UTU5_9BACT</name>
<sequence length="135" mass="14535">MNKNYVVSGISVLVLRICLSGIFITAGTHHLVSPANVVERIQSAPFGEFASLFGNSYFLALSSGYGLILGGLGLLLGIFNRWSATLLFLILIPITITIQTGSGIGHGPLWKNIALFGGLLFFMINNPKVYSVYTK</sequence>
<evidence type="ECO:0000313" key="7">
    <source>
        <dbReference type="Proteomes" id="UP001165488"/>
    </source>
</evidence>
<keyword evidence="3 5" id="KW-1133">Transmembrane helix</keyword>
<accession>A0ABS9UTU5</accession>
<organism evidence="6 7">
    <name type="scientific">Belliella calami</name>
    <dbReference type="NCBI Taxonomy" id="2923436"/>
    <lineage>
        <taxon>Bacteria</taxon>
        <taxon>Pseudomonadati</taxon>
        <taxon>Bacteroidota</taxon>
        <taxon>Cytophagia</taxon>
        <taxon>Cytophagales</taxon>
        <taxon>Cyclobacteriaceae</taxon>
        <taxon>Belliella</taxon>
    </lineage>
</organism>
<evidence type="ECO:0000313" key="6">
    <source>
        <dbReference type="EMBL" id="MCH7400041.1"/>
    </source>
</evidence>
<feature type="transmembrane region" description="Helical" evidence="5">
    <location>
        <begin position="52"/>
        <end position="79"/>
    </location>
</feature>
<keyword evidence="7" id="KW-1185">Reference proteome</keyword>
<evidence type="ECO:0000256" key="2">
    <source>
        <dbReference type="ARBA" id="ARBA00022692"/>
    </source>
</evidence>
<dbReference type="RefSeq" id="WP_241276534.1">
    <property type="nucleotide sequence ID" value="NZ_JAKZGS010000026.1"/>
</dbReference>
<protein>
    <submittedName>
        <fullName evidence="6">DoxX family membrane protein</fullName>
    </submittedName>
</protein>
<reference evidence="6" key="1">
    <citation type="submission" date="2022-03" db="EMBL/GenBank/DDBJ databases">
        <title>De novo assembled genomes of Belliella spp. (Cyclobacteriaceae) strains.</title>
        <authorList>
            <person name="Szabo A."/>
            <person name="Korponai K."/>
            <person name="Felfoldi T."/>
        </authorList>
    </citation>
    <scope>NUCLEOTIDE SEQUENCE</scope>
    <source>
        <strain evidence="6">DSM 107340</strain>
    </source>
</reference>
<evidence type="ECO:0000256" key="3">
    <source>
        <dbReference type="ARBA" id="ARBA00022989"/>
    </source>
</evidence>
<evidence type="ECO:0000256" key="5">
    <source>
        <dbReference type="SAM" id="Phobius"/>
    </source>
</evidence>